<dbReference type="Proteomes" id="UP000077384">
    <property type="component" value="Unassembled WGS sequence"/>
</dbReference>
<dbReference type="Proteomes" id="UP000093694">
    <property type="component" value="Unassembled WGS sequence"/>
</dbReference>
<name>A0A170NIU1_9CLOT</name>
<dbReference type="EMBL" id="LROR01000082">
    <property type="protein sequence ID" value="OBR91044.1"/>
    <property type="molecule type" value="Genomic_DNA"/>
</dbReference>
<reference evidence="2 4" key="2">
    <citation type="journal article" date="2016" name="Front. Microbiol.">
        <title>Industrial Acetogenic Biocatalysts: A Comparative Metabolic and Genomic Analysis.</title>
        <authorList>
            <person name="Bengelsdorf F."/>
            <person name="Poehlein A."/>
            <person name="Sonja S."/>
            <person name="Erz C."/>
            <person name="Hummel T."/>
            <person name="Hoffmeister S."/>
            <person name="Daniel R."/>
            <person name="Durre P."/>
        </authorList>
    </citation>
    <scope>NUCLEOTIDE SEQUENCE [LARGE SCALE GENOMIC DNA]</scope>
    <source>
        <strain evidence="2 4">PTA-10522</strain>
    </source>
</reference>
<dbReference type="EMBL" id="LITQ01000031">
    <property type="protein sequence ID" value="OAA90178.1"/>
    <property type="molecule type" value="Genomic_DNA"/>
</dbReference>
<dbReference type="RefSeq" id="WP_013240546.1">
    <property type="nucleotide sequence ID" value="NZ_LITQ01000031.1"/>
</dbReference>
<keyword evidence="4" id="KW-1185">Reference proteome</keyword>
<proteinExistence type="predicted"/>
<evidence type="ECO:0000313" key="3">
    <source>
        <dbReference type="Proteomes" id="UP000077384"/>
    </source>
</evidence>
<dbReference type="PATRIC" id="fig|1705578.3.peg.2401"/>
<organism evidence="1 3">
    <name type="scientific">Clostridium coskatii</name>
    <dbReference type="NCBI Taxonomy" id="1705578"/>
    <lineage>
        <taxon>Bacteria</taxon>
        <taxon>Bacillati</taxon>
        <taxon>Bacillota</taxon>
        <taxon>Clostridia</taxon>
        <taxon>Eubacteriales</taxon>
        <taxon>Clostridiaceae</taxon>
        <taxon>Clostridium</taxon>
    </lineage>
</organism>
<reference evidence="1 3" key="1">
    <citation type="journal article" date="2015" name="Biotechnol. Bioeng.">
        <title>Genome sequence and phenotypic characterization of Caulobacter segnis.</title>
        <authorList>
            <person name="Patel S."/>
            <person name="Fletcher B."/>
            <person name="Scott D.C."/>
            <person name="Ely B."/>
        </authorList>
    </citation>
    <scope>NUCLEOTIDE SEQUENCE [LARGE SCALE GENOMIC DNA]</scope>
    <source>
        <strain evidence="1 3">PS02</strain>
    </source>
</reference>
<evidence type="ECO:0000313" key="1">
    <source>
        <dbReference type="EMBL" id="OAA90178.1"/>
    </source>
</evidence>
<evidence type="ECO:0000313" key="4">
    <source>
        <dbReference type="Proteomes" id="UP000093694"/>
    </source>
</evidence>
<protein>
    <submittedName>
        <fullName evidence="1">Uncharacterized protein</fullName>
    </submittedName>
</protein>
<sequence length="77" mass="8332">MSCLNTISPTQLAVLSTFIAIVITKDKSADEINVLGNVIASTGATVLSIAAQMQYLESIQSKKDQIHDLKKQLNDLK</sequence>
<gene>
    <name evidence="2" type="ORF">CLCOS_36210</name>
    <name evidence="1" type="ORF">WX73_02143</name>
</gene>
<dbReference type="AlphaFoldDB" id="A0A170NIU1"/>
<accession>A0A170NIU1</accession>
<evidence type="ECO:0000313" key="2">
    <source>
        <dbReference type="EMBL" id="OBR91044.1"/>
    </source>
</evidence>
<comment type="caution">
    <text evidence="1">The sequence shown here is derived from an EMBL/GenBank/DDBJ whole genome shotgun (WGS) entry which is preliminary data.</text>
</comment>